<evidence type="ECO:0000313" key="1">
    <source>
        <dbReference type="EMBL" id="KKN16067.1"/>
    </source>
</evidence>
<comment type="caution">
    <text evidence="1">The sequence shown here is derived from an EMBL/GenBank/DDBJ whole genome shotgun (WGS) entry which is preliminary data.</text>
</comment>
<protein>
    <submittedName>
        <fullName evidence="1">Uncharacterized protein</fullName>
    </submittedName>
</protein>
<proteinExistence type="predicted"/>
<gene>
    <name evidence="1" type="ORF">LCGC14_0979560</name>
</gene>
<dbReference type="EMBL" id="LAZR01003651">
    <property type="protein sequence ID" value="KKN16067.1"/>
    <property type="molecule type" value="Genomic_DNA"/>
</dbReference>
<name>A0A0F9NVD9_9ZZZZ</name>
<accession>A0A0F9NVD9</accession>
<sequence>MIVVPPKSWTRKHNGCGIEAGLPSALAYYSRCLGCLAWSETFEKLNKGQQDMIRAGDNAVVARLRGLE</sequence>
<reference evidence="1" key="1">
    <citation type="journal article" date="2015" name="Nature">
        <title>Complex archaea that bridge the gap between prokaryotes and eukaryotes.</title>
        <authorList>
            <person name="Spang A."/>
            <person name="Saw J.H."/>
            <person name="Jorgensen S.L."/>
            <person name="Zaremba-Niedzwiedzka K."/>
            <person name="Martijn J."/>
            <person name="Lind A.E."/>
            <person name="van Eijk R."/>
            <person name="Schleper C."/>
            <person name="Guy L."/>
            <person name="Ettema T.J."/>
        </authorList>
    </citation>
    <scope>NUCLEOTIDE SEQUENCE</scope>
</reference>
<dbReference type="AlphaFoldDB" id="A0A0F9NVD9"/>
<organism evidence="1">
    <name type="scientific">marine sediment metagenome</name>
    <dbReference type="NCBI Taxonomy" id="412755"/>
    <lineage>
        <taxon>unclassified sequences</taxon>
        <taxon>metagenomes</taxon>
        <taxon>ecological metagenomes</taxon>
    </lineage>
</organism>